<dbReference type="Proteomes" id="UP000814033">
    <property type="component" value="Unassembled WGS sequence"/>
</dbReference>
<name>A0ACB8RAP6_9AGAM</name>
<dbReference type="EMBL" id="MU276136">
    <property type="protein sequence ID" value="KAI0041216.1"/>
    <property type="molecule type" value="Genomic_DNA"/>
</dbReference>
<keyword evidence="2" id="KW-1185">Reference proteome</keyword>
<organism evidence="1 2">
    <name type="scientific">Auriscalpium vulgare</name>
    <dbReference type="NCBI Taxonomy" id="40419"/>
    <lineage>
        <taxon>Eukaryota</taxon>
        <taxon>Fungi</taxon>
        <taxon>Dikarya</taxon>
        <taxon>Basidiomycota</taxon>
        <taxon>Agaricomycotina</taxon>
        <taxon>Agaricomycetes</taxon>
        <taxon>Russulales</taxon>
        <taxon>Auriscalpiaceae</taxon>
        <taxon>Auriscalpium</taxon>
    </lineage>
</organism>
<comment type="caution">
    <text evidence="1">The sequence shown here is derived from an EMBL/GenBank/DDBJ whole genome shotgun (WGS) entry which is preliminary data.</text>
</comment>
<gene>
    <name evidence="1" type="ORF">FA95DRAFT_1611182</name>
</gene>
<protein>
    <submittedName>
        <fullName evidence="1">Uncharacterized protein</fullName>
    </submittedName>
</protein>
<reference evidence="1" key="2">
    <citation type="journal article" date="2022" name="New Phytol.">
        <title>Evolutionary transition to the ectomycorrhizal habit in the genomes of a hyperdiverse lineage of mushroom-forming fungi.</title>
        <authorList>
            <person name="Looney B."/>
            <person name="Miyauchi S."/>
            <person name="Morin E."/>
            <person name="Drula E."/>
            <person name="Courty P.E."/>
            <person name="Kohler A."/>
            <person name="Kuo A."/>
            <person name="LaButti K."/>
            <person name="Pangilinan J."/>
            <person name="Lipzen A."/>
            <person name="Riley R."/>
            <person name="Andreopoulos W."/>
            <person name="He G."/>
            <person name="Johnson J."/>
            <person name="Nolan M."/>
            <person name="Tritt A."/>
            <person name="Barry K.W."/>
            <person name="Grigoriev I.V."/>
            <person name="Nagy L.G."/>
            <person name="Hibbett D."/>
            <person name="Henrissat B."/>
            <person name="Matheny P.B."/>
            <person name="Labbe J."/>
            <person name="Martin F.M."/>
        </authorList>
    </citation>
    <scope>NUCLEOTIDE SEQUENCE</scope>
    <source>
        <strain evidence="1">FP105234-sp</strain>
    </source>
</reference>
<evidence type="ECO:0000313" key="1">
    <source>
        <dbReference type="EMBL" id="KAI0041216.1"/>
    </source>
</evidence>
<reference evidence="1" key="1">
    <citation type="submission" date="2021-02" db="EMBL/GenBank/DDBJ databases">
        <authorList>
            <consortium name="DOE Joint Genome Institute"/>
            <person name="Ahrendt S."/>
            <person name="Looney B.P."/>
            <person name="Miyauchi S."/>
            <person name="Morin E."/>
            <person name="Drula E."/>
            <person name="Courty P.E."/>
            <person name="Chicoki N."/>
            <person name="Fauchery L."/>
            <person name="Kohler A."/>
            <person name="Kuo A."/>
            <person name="Labutti K."/>
            <person name="Pangilinan J."/>
            <person name="Lipzen A."/>
            <person name="Riley R."/>
            <person name="Andreopoulos W."/>
            <person name="He G."/>
            <person name="Johnson J."/>
            <person name="Barry K.W."/>
            <person name="Grigoriev I.V."/>
            <person name="Nagy L."/>
            <person name="Hibbett D."/>
            <person name="Henrissat B."/>
            <person name="Matheny P.B."/>
            <person name="Labbe J."/>
            <person name="Martin F."/>
        </authorList>
    </citation>
    <scope>NUCLEOTIDE SEQUENCE</scope>
    <source>
        <strain evidence="1">FP105234-sp</strain>
    </source>
</reference>
<evidence type="ECO:0000313" key="2">
    <source>
        <dbReference type="Proteomes" id="UP000814033"/>
    </source>
</evidence>
<proteinExistence type="predicted"/>
<accession>A0ACB8RAP6</accession>
<sequence length="339" mass="37441">MTNWKDPAVVTKDFLALLKLGHLLMGIVIWEFVVTCHFELAVLFGRRPYRWTIWIYLLCKITAVLAFVCLITDWDSTGASTNCRAWDIAVFTFGYTSVGLASFIIVLRIMAIWERRVYICGLAIALWLGSIALNIRHIAIVHSTYEPLIGACAPSDTDNNLANAIGILISDIGLLAIMIAGLLRHQPYGAIKLLGPHSLWGLLWHQSLMWLALASLGEIPAVVLLFYNLNDAINVMLPVTMIAVLSVGATRMYRGLSNYTSVAEFHLTHTSIRTPIEAVRVRRTQTVHLDDGTVVVDPDAAMGLSRRHVDFDGALDAGHDKGPQHSNELAMTVLGSVRD</sequence>